<dbReference type="PROSITE" id="PS50832">
    <property type="entry name" value="S1_IF1_TYPE"/>
    <property type="match status" value="1"/>
</dbReference>
<accession>A0ABY5J2Z3</accession>
<comment type="similarity">
    <text evidence="1 4">Belongs to the IF-1 family.</text>
</comment>
<evidence type="ECO:0000313" key="7">
    <source>
        <dbReference type="EMBL" id="UUD37104.1"/>
    </source>
</evidence>
<dbReference type="EMBL" id="CP101808">
    <property type="protein sequence ID" value="UUD37104.1"/>
    <property type="molecule type" value="Genomic_DNA"/>
</dbReference>
<dbReference type="InterPro" id="IPR006196">
    <property type="entry name" value="RNA-binding_domain_S1_IF1"/>
</dbReference>
<comment type="function">
    <text evidence="4">One of the essential components for the initiation of protein synthesis. Stabilizes the binding of IF-2 and IF-3 on the 30S subunit to which N-formylmethionyl-tRNA(fMet) subsequently binds. Helps modulate mRNA selection, yielding the 30S pre-initiation complex (PIC). Upon addition of the 50S ribosomal subunit IF-1, IF-2 and IF-3 are released leaving the mature 70S translation initiation complex.</text>
</comment>
<evidence type="ECO:0000256" key="5">
    <source>
        <dbReference type="NCBIfam" id="TIGR00008"/>
    </source>
</evidence>
<dbReference type="SUPFAM" id="SSF50249">
    <property type="entry name" value="Nucleic acid-binding proteins"/>
    <property type="match status" value="1"/>
</dbReference>
<reference evidence="7" key="1">
    <citation type="submission" date="2022-07" db="EMBL/GenBank/DDBJ databases">
        <title>Complete genome of Mycoplasma equigenitalium type strain T37.</title>
        <authorList>
            <person name="Spergser J."/>
        </authorList>
    </citation>
    <scope>NUCLEOTIDE SEQUENCE</scope>
    <source>
        <strain evidence="7">T37</strain>
    </source>
</reference>
<dbReference type="PANTHER" id="PTHR33370:SF1">
    <property type="entry name" value="TRANSLATION INITIATION FACTOR IF-1, CHLOROPLASTIC"/>
    <property type="match status" value="1"/>
</dbReference>
<dbReference type="GO" id="GO:0003743">
    <property type="term" value="F:translation initiation factor activity"/>
    <property type="evidence" value="ECO:0007669"/>
    <property type="project" value="UniProtKB-KW"/>
</dbReference>
<comment type="subunit">
    <text evidence="4">Component of the 30S ribosomal translation pre-initiation complex which assembles on the 30S ribosome in the order IF-2 and IF-3, IF-1 and N-formylmethionyl-tRNA(fMet); mRNA recruitment can occur at any time during PIC assembly.</text>
</comment>
<dbReference type="SMART" id="SM00316">
    <property type="entry name" value="S1"/>
    <property type="match status" value="1"/>
</dbReference>
<dbReference type="Gene3D" id="2.40.50.140">
    <property type="entry name" value="Nucleic acid-binding proteins"/>
    <property type="match status" value="1"/>
</dbReference>
<dbReference type="NCBIfam" id="TIGR00008">
    <property type="entry name" value="infA"/>
    <property type="match status" value="1"/>
</dbReference>
<evidence type="ECO:0000256" key="2">
    <source>
        <dbReference type="ARBA" id="ARBA00022540"/>
    </source>
</evidence>
<dbReference type="RefSeq" id="WP_027334365.1">
    <property type="nucleotide sequence ID" value="NZ_CP101808.1"/>
</dbReference>
<sequence length="71" mass="8186">MAKDAIKMQGKVTKMHSNESYEVTLENGMVINCHISGKIRQFHIRILPGDTVDIEISPYDLQKGRITYRHK</sequence>
<dbReference type="InterPro" id="IPR003029">
    <property type="entry name" value="S1_domain"/>
</dbReference>
<evidence type="ECO:0000259" key="6">
    <source>
        <dbReference type="PROSITE" id="PS50832"/>
    </source>
</evidence>
<dbReference type="InterPro" id="IPR004368">
    <property type="entry name" value="TIF_IF1"/>
</dbReference>
<name>A0ABY5J2Z3_9BACT</name>
<proteinExistence type="inferred from homology"/>
<comment type="subcellular location">
    <subcellularLocation>
        <location evidence="4">Cytoplasm</location>
    </subcellularLocation>
</comment>
<dbReference type="PANTHER" id="PTHR33370">
    <property type="entry name" value="TRANSLATION INITIATION FACTOR IF-1, CHLOROPLASTIC"/>
    <property type="match status" value="1"/>
</dbReference>
<dbReference type="CDD" id="cd04451">
    <property type="entry name" value="S1_IF1"/>
    <property type="match status" value="1"/>
</dbReference>
<keyword evidence="4" id="KW-0963">Cytoplasm</keyword>
<protein>
    <recommendedName>
        <fullName evidence="4 5">Translation initiation factor IF-1</fullName>
    </recommendedName>
</protein>
<keyword evidence="3 4" id="KW-0648">Protein biosynthesis</keyword>
<keyword evidence="4" id="KW-0699">rRNA-binding</keyword>
<dbReference type="InterPro" id="IPR012340">
    <property type="entry name" value="NA-bd_OB-fold"/>
</dbReference>
<organism evidence="7 8">
    <name type="scientific">Mycoplasmopsis equigenitalium</name>
    <dbReference type="NCBI Taxonomy" id="114883"/>
    <lineage>
        <taxon>Bacteria</taxon>
        <taxon>Bacillati</taxon>
        <taxon>Mycoplasmatota</taxon>
        <taxon>Mycoplasmoidales</taxon>
        <taxon>Metamycoplasmataceae</taxon>
        <taxon>Mycoplasmopsis</taxon>
    </lineage>
</organism>
<keyword evidence="8" id="KW-1185">Reference proteome</keyword>
<evidence type="ECO:0000256" key="1">
    <source>
        <dbReference type="ARBA" id="ARBA00010939"/>
    </source>
</evidence>
<evidence type="ECO:0000256" key="4">
    <source>
        <dbReference type="HAMAP-Rule" id="MF_00075"/>
    </source>
</evidence>
<feature type="domain" description="S1-like" evidence="6">
    <location>
        <begin position="1"/>
        <end position="71"/>
    </location>
</feature>
<gene>
    <name evidence="4 7" type="primary">infA</name>
    <name evidence="7" type="ORF">NPA09_00815</name>
</gene>
<keyword evidence="4" id="KW-0694">RNA-binding</keyword>
<dbReference type="Proteomes" id="UP001059576">
    <property type="component" value="Chromosome"/>
</dbReference>
<dbReference type="Pfam" id="PF01176">
    <property type="entry name" value="eIF-1a"/>
    <property type="match status" value="1"/>
</dbReference>
<evidence type="ECO:0000313" key="8">
    <source>
        <dbReference type="Proteomes" id="UP001059576"/>
    </source>
</evidence>
<evidence type="ECO:0000256" key="3">
    <source>
        <dbReference type="ARBA" id="ARBA00022917"/>
    </source>
</evidence>
<keyword evidence="2 4" id="KW-0396">Initiation factor</keyword>
<dbReference type="HAMAP" id="MF_00075">
    <property type="entry name" value="IF_1"/>
    <property type="match status" value="1"/>
</dbReference>